<feature type="compositionally biased region" description="Polar residues" evidence="1">
    <location>
        <begin position="209"/>
        <end position="227"/>
    </location>
</feature>
<feature type="non-terminal residue" evidence="2">
    <location>
        <position position="1"/>
    </location>
</feature>
<comment type="caution">
    <text evidence="2">The sequence shown here is derived from an EMBL/GenBank/DDBJ whole genome shotgun (WGS) entry which is preliminary data.</text>
</comment>
<dbReference type="PANTHER" id="PTHR22955:SF66">
    <property type="entry name" value="INTEGRASE CATALYTIC DOMAIN-CONTAINING PROTEIN"/>
    <property type="match status" value="1"/>
</dbReference>
<feature type="non-terminal residue" evidence="2">
    <location>
        <position position="740"/>
    </location>
</feature>
<accession>A0AAV5X1G9</accession>
<evidence type="ECO:0000313" key="3">
    <source>
        <dbReference type="Proteomes" id="UP001432322"/>
    </source>
</evidence>
<feature type="region of interest" description="Disordered" evidence="1">
    <location>
        <begin position="181"/>
        <end position="242"/>
    </location>
</feature>
<feature type="region of interest" description="Disordered" evidence="1">
    <location>
        <begin position="1"/>
        <end position="34"/>
    </location>
</feature>
<protein>
    <recommendedName>
        <fullName evidence="4">Peptidase aspartic putative domain-containing protein</fullName>
    </recommendedName>
</protein>
<proteinExistence type="predicted"/>
<dbReference type="AlphaFoldDB" id="A0AAV5X1G9"/>
<dbReference type="PANTHER" id="PTHR22955">
    <property type="entry name" value="RETROTRANSPOSON"/>
    <property type="match status" value="1"/>
</dbReference>
<dbReference type="InterPro" id="IPR005312">
    <property type="entry name" value="DUF1759"/>
</dbReference>
<evidence type="ECO:0000256" key="1">
    <source>
        <dbReference type="SAM" id="MobiDB-lite"/>
    </source>
</evidence>
<sequence length="740" mass="80785">LVHLANPIPISSQVPRGKEHSPASQEPDLSRVNCDPRHTTRIMISKLANNYEDLQSSLSSIKIHRDVIDDVIAQMLTSSSYDEIIDLSKRAAISRVDIHALLGDYKEMIGAIERAIEDVAEENQAEEQTHYESMMASIDGASSLPLRELALASLILKQEKKYDVALDTATTRASMLARFTAKPSVDPPSDAPSGVPLSTPAPTGAPVAPSQNPLASSSDTQPPATHNTESKPPDDVASTSQRPLLVLPPIKLETFDGSDLTLWPAFKYQLDQLILNRSDLNEVERAFYVRSSLKGTALNLVHSIPTKENFLAKIIHRLEHEYDRRGLTQAKLLQSLLSVRSKSSRLEDQLVAVRAMINIAYSIDKDSGVDGLITQQMIAEHIHKRHIKLIWSKRPKTMMLALELIEDDLRSELELATVVDAFSSPFNPHSHASTSVASGSVSKSKSEASACDTCTASPQTSLSGPPCAFCGTHAYTGKCTQSFSIKEKKEILTRKSLCHSCFSNQHKTNDCVKCCSYCSGKHHTSLCDKPITQSTEDVATQSEVRLTVAEDLTNSSHVATTVHFNTVVQPTQSDTRLFTVAVALTNPRAHTATKAHVLLDHGSQLSLISRDLVNRLELTPIYQSELYLSGFGSSPDVAIYDIVQLDVMTNHGPHRIEAVVKEGDSILPPIHTHSLSKSDLQVAKDIIAFVPYHFTETVAINTDLLIGIGDTLALLDKSKSTKLPSGYRLIVSSIGALVVG</sequence>
<name>A0AAV5X1G9_9BILA</name>
<gene>
    <name evidence="2" type="ORF">PFISCL1PPCAC_28122</name>
</gene>
<dbReference type="Pfam" id="PF03564">
    <property type="entry name" value="DUF1759"/>
    <property type="match status" value="1"/>
</dbReference>
<reference evidence="2" key="1">
    <citation type="submission" date="2023-10" db="EMBL/GenBank/DDBJ databases">
        <title>Genome assembly of Pristionchus species.</title>
        <authorList>
            <person name="Yoshida K."/>
            <person name="Sommer R.J."/>
        </authorList>
    </citation>
    <scope>NUCLEOTIDE SEQUENCE</scope>
    <source>
        <strain evidence="2">RS5133</strain>
    </source>
</reference>
<dbReference type="Proteomes" id="UP001432322">
    <property type="component" value="Unassembled WGS sequence"/>
</dbReference>
<evidence type="ECO:0008006" key="4">
    <source>
        <dbReference type="Google" id="ProtNLM"/>
    </source>
</evidence>
<dbReference type="EMBL" id="BTSY01000007">
    <property type="protein sequence ID" value="GMT36825.1"/>
    <property type="molecule type" value="Genomic_DNA"/>
</dbReference>
<evidence type="ECO:0000313" key="2">
    <source>
        <dbReference type="EMBL" id="GMT36825.1"/>
    </source>
</evidence>
<organism evidence="2 3">
    <name type="scientific">Pristionchus fissidentatus</name>
    <dbReference type="NCBI Taxonomy" id="1538716"/>
    <lineage>
        <taxon>Eukaryota</taxon>
        <taxon>Metazoa</taxon>
        <taxon>Ecdysozoa</taxon>
        <taxon>Nematoda</taxon>
        <taxon>Chromadorea</taxon>
        <taxon>Rhabditida</taxon>
        <taxon>Rhabditina</taxon>
        <taxon>Diplogasteromorpha</taxon>
        <taxon>Diplogasteroidea</taxon>
        <taxon>Neodiplogasteridae</taxon>
        <taxon>Pristionchus</taxon>
    </lineage>
</organism>
<keyword evidence="3" id="KW-1185">Reference proteome</keyword>